<dbReference type="Gene3D" id="3.60.60.10">
    <property type="entry name" value="Penicillin V Acylase, Chain A"/>
    <property type="match status" value="1"/>
</dbReference>
<evidence type="ECO:0000313" key="1">
    <source>
        <dbReference type="EMBL" id="UUX91373.1"/>
    </source>
</evidence>
<organism evidence="1 2">
    <name type="scientific">Methanoplanus endosymbiosus</name>
    <dbReference type="NCBI Taxonomy" id="33865"/>
    <lineage>
        <taxon>Archaea</taxon>
        <taxon>Methanobacteriati</taxon>
        <taxon>Methanobacteriota</taxon>
        <taxon>Stenosarchaea group</taxon>
        <taxon>Methanomicrobia</taxon>
        <taxon>Methanomicrobiales</taxon>
        <taxon>Methanomicrobiaceae</taxon>
        <taxon>Methanoplanus</taxon>
    </lineage>
</organism>
<proteinExistence type="predicted"/>
<dbReference type="GO" id="GO:0016746">
    <property type="term" value="F:acyltransferase activity"/>
    <property type="evidence" value="ECO:0007669"/>
    <property type="project" value="UniProtKB-KW"/>
</dbReference>
<name>A0A9E7PJZ2_9EURY</name>
<accession>A0A9E7PJZ2</accession>
<dbReference type="EMBL" id="CP096115">
    <property type="protein sequence ID" value="UUX91373.1"/>
    <property type="molecule type" value="Genomic_DNA"/>
</dbReference>
<sequence length="395" mass="43514">MKLLYVLIAACILVLTATAYTFPAAAGSDELKLVSSFEGGERCSAGPYDVLVLSGSYREMGRQYGSLMKDELLAVYDVVTENAIKNGYAVEELHNEVAVSCEFQPKRMKEIYAGMAETSGLTEEDIRVIYYGPVIYLCGGVSCSFLAAWGDYTPDGMVVLSRNWDLSDSASVFDPYYVLVVYNPSDGSNGVATFGPAGTRPETLMNSEGLFIANDNDGGSGGYLTMNDRPDLISEFFRFMLDYSTLKQLDAGIMATRTDTGWIVNAAGPEEAYSYEETVWEIKRRDGNGIIAATNHFADPAWNFAGMPAENSLVRYNNLFSLADKSKGSIDASEMMNIRDILIDDGGARFLHYNLGGYGYSTDHQVVFVPETRELRIRVLDSDWQKVELATLFKS</sequence>
<evidence type="ECO:0000313" key="2">
    <source>
        <dbReference type="Proteomes" id="UP001060368"/>
    </source>
</evidence>
<dbReference type="AlphaFoldDB" id="A0A9E7PJZ2"/>
<keyword evidence="1" id="KW-0808">Transferase</keyword>
<dbReference type="NCBIfam" id="NF040521">
    <property type="entry name" value="C45_proenzyme"/>
    <property type="match status" value="1"/>
</dbReference>
<dbReference type="InterPro" id="IPR047794">
    <property type="entry name" value="C45_proenzyme-like"/>
</dbReference>
<keyword evidence="1" id="KW-0012">Acyltransferase</keyword>
<dbReference type="KEGG" id="mend:L6E24_08265"/>
<dbReference type="Proteomes" id="UP001060368">
    <property type="component" value="Chromosome"/>
</dbReference>
<dbReference type="RefSeq" id="WP_257741526.1">
    <property type="nucleotide sequence ID" value="NZ_CP096115.1"/>
</dbReference>
<reference evidence="1" key="1">
    <citation type="submission" date="2022-04" db="EMBL/GenBank/DDBJ databases">
        <title>Complete genome of Methanoplanus endosymbiosus DSM 3599.</title>
        <authorList>
            <person name="Chen S.-C."/>
            <person name="You Y.-T."/>
            <person name="Zhou Y.-Z."/>
            <person name="Lai M.-C."/>
        </authorList>
    </citation>
    <scope>NUCLEOTIDE SEQUENCE</scope>
    <source>
        <strain evidence="1">DSM 3599</strain>
    </source>
</reference>
<gene>
    <name evidence="1" type="ORF">L6E24_08265</name>
</gene>
<keyword evidence="2" id="KW-1185">Reference proteome</keyword>
<protein>
    <submittedName>
        <fullName evidence="1">C45 family autoproteolytic acyltransferase/hydrolase</fullName>
    </submittedName>
</protein>
<dbReference type="GeneID" id="74307688"/>